<dbReference type="Proteomes" id="UP000034879">
    <property type="component" value="Unassembled WGS sequence"/>
</dbReference>
<name>A0A0G1VBF1_9BACT</name>
<organism evidence="1 2">
    <name type="scientific">Candidatus Nomurabacteria bacterium GW2011_GWB1_47_6</name>
    <dbReference type="NCBI Taxonomy" id="1618749"/>
    <lineage>
        <taxon>Bacteria</taxon>
        <taxon>Candidatus Nomuraibacteriota</taxon>
    </lineage>
</organism>
<reference evidence="1" key="1">
    <citation type="journal article" date="2015" name="Nature">
        <title>rRNA introns, odd ribosomes, and small enigmatic genomes across a large radiation of phyla.</title>
        <authorList>
            <person name="Brown C.T."/>
            <person name="Hug L.A."/>
            <person name="Thomas B.C."/>
            <person name="Sharon I."/>
            <person name="Castelle C.J."/>
            <person name="Singh A."/>
            <person name="Wilkins M.J."/>
            <person name="Williams K.H."/>
            <person name="Banfield J.F."/>
        </authorList>
    </citation>
    <scope>NUCLEOTIDE SEQUENCE [LARGE SCALE GENOMIC DNA]</scope>
</reference>
<dbReference type="AlphaFoldDB" id="A0A0G1VBF1"/>
<gene>
    <name evidence="1" type="ORF">UY01_C0011G0005</name>
</gene>
<proteinExistence type="predicted"/>
<accession>A0A0G1VBF1</accession>
<comment type="caution">
    <text evidence="1">The sequence shown here is derived from an EMBL/GenBank/DDBJ whole genome shotgun (WGS) entry which is preliminary data.</text>
</comment>
<dbReference type="EMBL" id="LCOJ01000011">
    <property type="protein sequence ID" value="KKU75498.1"/>
    <property type="molecule type" value="Genomic_DNA"/>
</dbReference>
<evidence type="ECO:0008006" key="3">
    <source>
        <dbReference type="Google" id="ProtNLM"/>
    </source>
</evidence>
<evidence type="ECO:0000313" key="1">
    <source>
        <dbReference type="EMBL" id="KKU75498.1"/>
    </source>
</evidence>
<sequence>MVKKISKIKQPKKLKKGEVNTNIDSFRHIQNIFENNIFLHEISIKEIGKQAQKYDSRNLKPFLDILKNKAKENKKHTKDKIKLKFSKSELRNASQVFENVIKTQPLQAHLFSKNTIVSMVSTIDILLSKLFSFYYKKYPKKLSLENQSIRFEELENIENVEEAQKFLIDREIETLLIEQGLDRKLKVLRKDMALNLDPINKNLEDLKKLIKIRNLIVHNEGRMDKEYIKKYGDKKSELNKDIIIADKYLNDSLLLLYFIGTYIIQEAQLNFSEEIKKKNFLLINPLHYLVKHEQYHLLRPIYNFISNPKINASEKKYIVINYCTGLKKQGKKLQDIEKVLELEDWSLTRDDFDMCKAALLDKHTVFYKYLKKLIKAKTVGKEEIDDWAIFAFYKNKSEFKSIIKNAK</sequence>
<evidence type="ECO:0000313" key="2">
    <source>
        <dbReference type="Proteomes" id="UP000034879"/>
    </source>
</evidence>
<protein>
    <recommendedName>
        <fullName evidence="3">RiboL-PSP-HEPN domain-containing protein</fullName>
    </recommendedName>
</protein>